<dbReference type="SUPFAM" id="SSF51735">
    <property type="entry name" value="NAD(P)-binding Rossmann-fold domains"/>
    <property type="match status" value="1"/>
</dbReference>
<accession>A0A9W6VLR4</accession>
<keyword evidence="9 10" id="KW-0119">Carbohydrate metabolism</keyword>
<dbReference type="InterPro" id="IPR005886">
    <property type="entry name" value="UDP_G4E"/>
</dbReference>
<organism evidence="12 13">
    <name type="scientific">Actinoallomurus iriomotensis</name>
    <dbReference type="NCBI Taxonomy" id="478107"/>
    <lineage>
        <taxon>Bacteria</taxon>
        <taxon>Bacillati</taxon>
        <taxon>Actinomycetota</taxon>
        <taxon>Actinomycetes</taxon>
        <taxon>Streptosporangiales</taxon>
        <taxon>Thermomonosporaceae</taxon>
        <taxon>Actinoallomurus</taxon>
    </lineage>
</organism>
<proteinExistence type="inferred from homology"/>
<evidence type="ECO:0000256" key="7">
    <source>
        <dbReference type="ARBA" id="ARBA00023027"/>
    </source>
</evidence>
<dbReference type="InterPro" id="IPR036291">
    <property type="entry name" value="NAD(P)-bd_dom_sf"/>
</dbReference>
<comment type="subunit">
    <text evidence="10">Homodimer.</text>
</comment>
<dbReference type="GO" id="GO:0033499">
    <property type="term" value="P:galactose catabolic process via UDP-galactose, Leloir pathway"/>
    <property type="evidence" value="ECO:0007669"/>
    <property type="project" value="TreeGrafter"/>
</dbReference>
<dbReference type="Gene3D" id="3.90.25.10">
    <property type="entry name" value="UDP-galactose 4-epimerase, domain 1"/>
    <property type="match status" value="1"/>
</dbReference>
<dbReference type="Pfam" id="PF01370">
    <property type="entry name" value="Epimerase"/>
    <property type="match status" value="1"/>
</dbReference>
<evidence type="ECO:0000256" key="4">
    <source>
        <dbReference type="ARBA" id="ARBA00007637"/>
    </source>
</evidence>
<reference evidence="12" key="1">
    <citation type="submission" date="2023-03" db="EMBL/GenBank/DDBJ databases">
        <title>Actinoallomurus iriomotensis NBRC 103681.</title>
        <authorList>
            <person name="Ichikawa N."/>
            <person name="Sato H."/>
            <person name="Tonouchi N."/>
        </authorList>
    </citation>
    <scope>NUCLEOTIDE SEQUENCE</scope>
    <source>
        <strain evidence="12">NBRC 103681</strain>
    </source>
</reference>
<comment type="caution">
    <text evidence="12">The sequence shown here is derived from an EMBL/GenBank/DDBJ whole genome shotgun (WGS) entry which is preliminary data.</text>
</comment>
<dbReference type="NCBIfam" id="TIGR01179">
    <property type="entry name" value="galE"/>
    <property type="match status" value="1"/>
</dbReference>
<name>A0A9W6VLR4_9ACTN</name>
<keyword evidence="7 10" id="KW-0520">NAD</keyword>
<evidence type="ECO:0000256" key="9">
    <source>
        <dbReference type="ARBA" id="ARBA00023277"/>
    </source>
</evidence>
<sequence>MKLLVTGGAGYIGSVVAAKLLEAGHEVVVLDDCSTGHGDAVPAGVPLIHATLREAAGDVLAEGFDGVLHFAAKSLVGESVEKPGLYWDKNLGESLALLDAMRVHRTPRIVFSSTAATYGEPERTPILETDPTRPTNPYGASKLAIDTTLAEYARMYGIGGVSLRYFNVAGAYGAYGERHTVETHLIPNVLAVPQGKRESVSIFGTDYPTADGTCVRDYIHVVDLAVAHLLALDACAPGEHEIFNLGSGSGYSVREVIDVCREVTGEPIPAVESPRRPGDPAVLIASSAKITDRLGWKPERDLRAMVADAWEFMRS</sequence>
<dbReference type="EMBL" id="BSTJ01000006">
    <property type="protein sequence ID" value="GLY76763.1"/>
    <property type="molecule type" value="Genomic_DNA"/>
</dbReference>
<evidence type="ECO:0000259" key="11">
    <source>
        <dbReference type="Pfam" id="PF01370"/>
    </source>
</evidence>
<dbReference type="GO" id="GO:0003978">
    <property type="term" value="F:UDP-glucose 4-epimerase activity"/>
    <property type="evidence" value="ECO:0007669"/>
    <property type="project" value="UniProtKB-UniRule"/>
</dbReference>
<comment type="pathway">
    <text evidence="3 10">Carbohydrate metabolism; galactose metabolism.</text>
</comment>
<dbReference type="InterPro" id="IPR001509">
    <property type="entry name" value="Epimerase_deHydtase"/>
</dbReference>
<dbReference type="RefSeq" id="WP_285625417.1">
    <property type="nucleotide sequence ID" value="NZ_BSTJ01000006.1"/>
</dbReference>
<dbReference type="EC" id="5.1.3.2" evidence="5 10"/>
<evidence type="ECO:0000256" key="10">
    <source>
        <dbReference type="RuleBase" id="RU366046"/>
    </source>
</evidence>
<evidence type="ECO:0000313" key="13">
    <source>
        <dbReference type="Proteomes" id="UP001165135"/>
    </source>
</evidence>
<gene>
    <name evidence="12" type="primary">galE</name>
    <name evidence="12" type="ORF">Airi01_050300</name>
</gene>
<evidence type="ECO:0000256" key="2">
    <source>
        <dbReference type="ARBA" id="ARBA00001911"/>
    </source>
</evidence>
<dbReference type="PANTHER" id="PTHR43725:SF53">
    <property type="entry name" value="UDP-ARABINOSE 4-EPIMERASE 1"/>
    <property type="match status" value="1"/>
</dbReference>
<evidence type="ECO:0000256" key="8">
    <source>
        <dbReference type="ARBA" id="ARBA00023235"/>
    </source>
</evidence>
<evidence type="ECO:0000256" key="1">
    <source>
        <dbReference type="ARBA" id="ARBA00000083"/>
    </source>
</evidence>
<comment type="cofactor">
    <cofactor evidence="2 10">
        <name>NAD(+)</name>
        <dbReference type="ChEBI" id="CHEBI:57540"/>
    </cofactor>
</comment>
<evidence type="ECO:0000313" key="12">
    <source>
        <dbReference type="EMBL" id="GLY76763.1"/>
    </source>
</evidence>
<comment type="catalytic activity">
    <reaction evidence="1 10">
        <text>UDP-alpha-D-glucose = UDP-alpha-D-galactose</text>
        <dbReference type="Rhea" id="RHEA:22168"/>
        <dbReference type="ChEBI" id="CHEBI:58885"/>
        <dbReference type="ChEBI" id="CHEBI:66914"/>
        <dbReference type="EC" id="5.1.3.2"/>
    </reaction>
</comment>
<dbReference type="AlphaFoldDB" id="A0A9W6VLR4"/>
<dbReference type="PANTHER" id="PTHR43725">
    <property type="entry name" value="UDP-GLUCOSE 4-EPIMERASE"/>
    <property type="match status" value="1"/>
</dbReference>
<dbReference type="Proteomes" id="UP001165135">
    <property type="component" value="Unassembled WGS sequence"/>
</dbReference>
<keyword evidence="8 10" id="KW-0413">Isomerase</keyword>
<dbReference type="CDD" id="cd05247">
    <property type="entry name" value="UDP_G4E_1_SDR_e"/>
    <property type="match status" value="1"/>
</dbReference>
<feature type="domain" description="NAD-dependent epimerase/dehydratase" evidence="11">
    <location>
        <begin position="4"/>
        <end position="246"/>
    </location>
</feature>
<evidence type="ECO:0000256" key="6">
    <source>
        <dbReference type="ARBA" id="ARBA00018569"/>
    </source>
</evidence>
<evidence type="ECO:0000256" key="3">
    <source>
        <dbReference type="ARBA" id="ARBA00004947"/>
    </source>
</evidence>
<evidence type="ECO:0000256" key="5">
    <source>
        <dbReference type="ARBA" id="ARBA00013189"/>
    </source>
</evidence>
<dbReference type="Gene3D" id="3.40.50.720">
    <property type="entry name" value="NAD(P)-binding Rossmann-like Domain"/>
    <property type="match status" value="1"/>
</dbReference>
<comment type="similarity">
    <text evidence="4 10">Belongs to the NAD(P)-dependent epimerase/dehydratase family.</text>
</comment>
<protein>
    <recommendedName>
        <fullName evidence="6 10">UDP-glucose 4-epimerase</fullName>
        <ecNumber evidence="5 10">5.1.3.2</ecNumber>
    </recommendedName>
</protein>